<dbReference type="EMBL" id="CAACVG010008063">
    <property type="protein sequence ID" value="VEN48295.1"/>
    <property type="molecule type" value="Genomic_DNA"/>
</dbReference>
<feature type="compositionally biased region" description="Basic and acidic residues" evidence="1">
    <location>
        <begin position="897"/>
        <end position="909"/>
    </location>
</feature>
<evidence type="ECO:0000313" key="3">
    <source>
        <dbReference type="Proteomes" id="UP000410492"/>
    </source>
</evidence>
<feature type="region of interest" description="Disordered" evidence="1">
    <location>
        <begin position="951"/>
        <end position="972"/>
    </location>
</feature>
<evidence type="ECO:0000256" key="1">
    <source>
        <dbReference type="SAM" id="MobiDB-lite"/>
    </source>
</evidence>
<feature type="region of interest" description="Disordered" evidence="1">
    <location>
        <begin position="892"/>
        <end position="939"/>
    </location>
</feature>
<feature type="compositionally biased region" description="Polar residues" evidence="1">
    <location>
        <begin position="466"/>
        <end position="478"/>
    </location>
</feature>
<protein>
    <submittedName>
        <fullName evidence="2">Uncharacterized protein</fullName>
    </submittedName>
</protein>
<feature type="compositionally biased region" description="Acidic residues" evidence="1">
    <location>
        <begin position="962"/>
        <end position="972"/>
    </location>
</feature>
<keyword evidence="3" id="KW-1185">Reference proteome</keyword>
<feature type="non-terminal residue" evidence="2">
    <location>
        <position position="972"/>
    </location>
</feature>
<sequence>MESQRVLPGGVRRQMAPLARRSSFDSSMAAAKRSLSEGNKMAGRKREVSREPSSGSSAMSLDVRCACQYFQCDSLLPERSIKAAVNAGSRPSSRASGNNVFFKRDHEYEPVNPPADPVRTPASSPSPPADHRQQVLSNPAFYVVDTDGIDPSILPLGEVPLDINHDLGEPLRKSASPDRQPTFVKFAPTEEVVPYHDEPPPKPAPGRFQQAFREKTENIKNKLHNMKRPHIKKPNIHLPDRPKFNKPNLQRFKIDKSKFHMPKIPDTARINLPSFKRAASKPPLLQERNLSTEAQDGDAKPSGKPSTSPSFDFGTFPKMLKKIGRRRSRDASDFGTAPRSKKSETTSTQESSRWSGSESMRIPLHSEDSMDAVDRDGGPLEVGGGPPGSSHARYEHDIGIEDEFEREDGQGDFNGGAGEEGRDFHDRWQHGRFNVDDEEVDEGFDRSHQKVTDLDSPEDAPRYDFNANNRDNYSTGSSAADRIHRSGVLEEINSDEFLWRQKGISQEDVDVRRYLTSEIKEAFRTPQNALTQLDAEAHAHARGLMRHRYDLRGSNQSLPETTASGGAAGGAGGKRKPARKPKRKKTPHASQEKIHQAHQYAPEDSASEDVEEGGVSPPSRPRRRSKRTRKPKSSEDIVPYQETITTAEGVLDMFGHRESLGGILGDDEGGDDDVMMYENERMAGKEQPDIVVVDPYKDHEPAAPPRKHKSLKSLTVSENGSLFGGEPEIEVIKTDSKLIIPISPKPVEPPPRPSRSRSRANSRSQSIRGDDDSLSRRRSFSATLGSGGGGGEPPCVEEPTCVKEVCDYMGYSVVDKTKVREPPLPPPRAARKKRSAPGLEEKFFTVPRTRNGETPVRPLRNYSTLVQTKKAVDPISTENKENVDIIQYVEIDDDEESTAKDDVIKKIQDRPLPAPPRPPRKSRQEMEPLRDITSLENIATGSVQELDKALEEAHTATQTEPLPDDFVCEEVN</sequence>
<feature type="compositionally biased region" description="Pro residues" evidence="1">
    <location>
        <begin position="743"/>
        <end position="753"/>
    </location>
</feature>
<feature type="region of interest" description="Disordered" evidence="1">
    <location>
        <begin position="696"/>
        <end position="795"/>
    </location>
</feature>
<feature type="region of interest" description="Disordered" evidence="1">
    <location>
        <begin position="817"/>
        <end position="860"/>
    </location>
</feature>
<organism evidence="2 3">
    <name type="scientific">Callosobruchus maculatus</name>
    <name type="common">Southern cowpea weevil</name>
    <name type="synonym">Pulse bruchid</name>
    <dbReference type="NCBI Taxonomy" id="64391"/>
    <lineage>
        <taxon>Eukaryota</taxon>
        <taxon>Metazoa</taxon>
        <taxon>Ecdysozoa</taxon>
        <taxon>Arthropoda</taxon>
        <taxon>Hexapoda</taxon>
        <taxon>Insecta</taxon>
        <taxon>Pterygota</taxon>
        <taxon>Neoptera</taxon>
        <taxon>Endopterygota</taxon>
        <taxon>Coleoptera</taxon>
        <taxon>Polyphaga</taxon>
        <taxon>Cucujiformia</taxon>
        <taxon>Chrysomeloidea</taxon>
        <taxon>Chrysomelidae</taxon>
        <taxon>Bruchinae</taxon>
        <taxon>Bruchini</taxon>
        <taxon>Callosobruchus</taxon>
    </lineage>
</organism>
<feature type="region of interest" description="Disordered" evidence="1">
    <location>
        <begin position="554"/>
        <end position="639"/>
    </location>
</feature>
<gene>
    <name evidence="2" type="ORF">CALMAC_LOCUS9796</name>
</gene>
<name>A0A653CK56_CALMS</name>
<feature type="compositionally biased region" description="Basic and acidic residues" evidence="1">
    <location>
        <begin position="443"/>
        <end position="453"/>
    </location>
</feature>
<feature type="compositionally biased region" description="Basic residues" evidence="1">
    <location>
        <begin position="573"/>
        <end position="587"/>
    </location>
</feature>
<evidence type="ECO:0000313" key="2">
    <source>
        <dbReference type="EMBL" id="VEN48295.1"/>
    </source>
</evidence>
<feature type="region of interest" description="Disordered" evidence="1">
    <location>
        <begin position="1"/>
        <end position="58"/>
    </location>
</feature>
<dbReference type="AlphaFoldDB" id="A0A653CK56"/>
<proteinExistence type="predicted"/>
<feature type="region of interest" description="Disordered" evidence="1">
    <location>
        <begin position="107"/>
        <end position="134"/>
    </location>
</feature>
<feature type="region of interest" description="Disordered" evidence="1">
    <location>
        <begin position="440"/>
        <end position="479"/>
    </location>
</feature>
<dbReference type="OrthoDB" id="6782661at2759"/>
<accession>A0A653CK56</accession>
<dbReference type="Proteomes" id="UP000410492">
    <property type="component" value="Unassembled WGS sequence"/>
</dbReference>
<feature type="compositionally biased region" description="Basic residues" evidence="1">
    <location>
        <begin position="319"/>
        <end position="328"/>
    </location>
</feature>
<reference evidence="2 3" key="1">
    <citation type="submission" date="2019-01" db="EMBL/GenBank/DDBJ databases">
        <authorList>
            <person name="Sayadi A."/>
        </authorList>
    </citation>
    <scope>NUCLEOTIDE SEQUENCE [LARGE SCALE GENOMIC DNA]</scope>
</reference>
<feature type="compositionally biased region" description="Basic and acidic residues" evidence="1">
    <location>
        <begin position="364"/>
        <end position="378"/>
    </location>
</feature>
<feature type="region of interest" description="Disordered" evidence="1">
    <location>
        <begin position="254"/>
        <end position="393"/>
    </location>
</feature>
<feature type="compositionally biased region" description="Basic residues" evidence="1">
    <location>
        <begin position="620"/>
        <end position="631"/>
    </location>
</feature>